<dbReference type="SUPFAM" id="SSF53613">
    <property type="entry name" value="Ribokinase-like"/>
    <property type="match status" value="1"/>
</dbReference>
<dbReference type="InterPro" id="IPR034093">
    <property type="entry name" value="KHK"/>
</dbReference>
<proteinExistence type="predicted"/>
<dbReference type="InterPro" id="IPR052562">
    <property type="entry name" value="Ketohexokinase-related"/>
</dbReference>
<feature type="domain" description="Carbohydrate kinase PfkB" evidence="1">
    <location>
        <begin position="8"/>
        <end position="293"/>
    </location>
</feature>
<dbReference type="EMBL" id="UFQT01000011">
    <property type="protein sequence ID" value="SSX17540.1"/>
    <property type="molecule type" value="Genomic_DNA"/>
</dbReference>
<dbReference type="AlphaFoldDB" id="A0A336LIA2"/>
<reference evidence="2" key="1">
    <citation type="submission" date="2018-07" db="EMBL/GenBank/DDBJ databases">
        <authorList>
            <person name="Quirk P.G."/>
            <person name="Krulwich T.A."/>
        </authorList>
    </citation>
    <scope>NUCLEOTIDE SEQUENCE</scope>
</reference>
<accession>A0A336LIA2</accession>
<name>A0A336LIA2_CULSO</name>
<sequence>MMSDWDYKKVLLVGETVLDIIQKVEEYPQEDADIRSNHGWWQRGGNASNNATVITLLGGKCEILSTFSTAEMFKFVINDLDERGIDHKNCVFYDKCEVPLSTIWISEATGSRTIVHSNPNLPHMGFDGFDKCNLDEYKWIHFEVGWGRNPHEFKKMMEKTRKYNPRIKISVELEKLRGDDLYLVENVDYVFLGKTFAKFVGCTNKRDAVYHLKKLVGEEKKFTVICPWDTDGVAVLDVENNFYSCSSYPPEKVVDTLGAGDTFCGATIYALNNGKKIQEAIEFGSKIAGLKVGFYGYDVIKEECQRFL</sequence>
<dbReference type="VEuPathDB" id="VectorBase:CSON001309"/>
<protein>
    <submittedName>
        <fullName evidence="2">CSON001309 protein</fullName>
    </submittedName>
</protein>
<dbReference type="InterPro" id="IPR011611">
    <property type="entry name" value="PfkB_dom"/>
</dbReference>
<dbReference type="InterPro" id="IPR029056">
    <property type="entry name" value="Ribokinase-like"/>
</dbReference>
<dbReference type="CDD" id="cd01939">
    <property type="entry name" value="Ketohexokinase"/>
    <property type="match status" value="1"/>
</dbReference>
<evidence type="ECO:0000259" key="1">
    <source>
        <dbReference type="Pfam" id="PF00294"/>
    </source>
</evidence>
<dbReference type="Pfam" id="PF00294">
    <property type="entry name" value="PfkB"/>
    <property type="match status" value="1"/>
</dbReference>
<organism evidence="2">
    <name type="scientific">Culicoides sonorensis</name>
    <name type="common">Biting midge</name>
    <dbReference type="NCBI Taxonomy" id="179676"/>
    <lineage>
        <taxon>Eukaryota</taxon>
        <taxon>Metazoa</taxon>
        <taxon>Ecdysozoa</taxon>
        <taxon>Arthropoda</taxon>
        <taxon>Hexapoda</taxon>
        <taxon>Insecta</taxon>
        <taxon>Pterygota</taxon>
        <taxon>Neoptera</taxon>
        <taxon>Endopterygota</taxon>
        <taxon>Diptera</taxon>
        <taxon>Nematocera</taxon>
        <taxon>Chironomoidea</taxon>
        <taxon>Ceratopogonidae</taxon>
        <taxon>Ceratopogoninae</taxon>
        <taxon>Culicoides</taxon>
        <taxon>Monoculicoides</taxon>
    </lineage>
</organism>
<dbReference type="PANTHER" id="PTHR42774:SF3">
    <property type="entry name" value="KETOHEXOKINASE"/>
    <property type="match status" value="1"/>
</dbReference>
<gene>
    <name evidence="2" type="primary">CSON001309</name>
</gene>
<dbReference type="OMA" id="GCTEVDY"/>
<dbReference type="GO" id="GO:0004454">
    <property type="term" value="F:ketohexokinase activity"/>
    <property type="evidence" value="ECO:0007669"/>
    <property type="project" value="InterPro"/>
</dbReference>
<dbReference type="GO" id="GO:0006000">
    <property type="term" value="P:fructose metabolic process"/>
    <property type="evidence" value="ECO:0007669"/>
    <property type="project" value="InterPro"/>
</dbReference>
<evidence type="ECO:0000313" key="2">
    <source>
        <dbReference type="EMBL" id="SSX17540.1"/>
    </source>
</evidence>
<dbReference type="PANTHER" id="PTHR42774">
    <property type="entry name" value="PHOSPHOTRANSFERASE SYSTEM TRANSPORT PROTEIN"/>
    <property type="match status" value="1"/>
</dbReference>
<dbReference type="Gene3D" id="3.40.1190.20">
    <property type="match status" value="1"/>
</dbReference>